<proteinExistence type="predicted"/>
<dbReference type="EMBL" id="KU935715">
    <property type="protein sequence ID" value="AND75370.1"/>
    <property type="molecule type" value="Genomic_DNA"/>
</dbReference>
<name>A0A172Q0I0_9CAUD</name>
<evidence type="ECO:0000313" key="2">
    <source>
        <dbReference type="Proteomes" id="UP000225947"/>
    </source>
</evidence>
<dbReference type="Proteomes" id="UP000225947">
    <property type="component" value="Segment"/>
</dbReference>
<sequence length="115" mass="13619">MINVTLSVLVVDKTYRQLIDVYTSLYESLNNLQVPLNTLKLPLTVDDNKFFFHYFQHYVDHFGSADSFYSAWIVLNNFMSTYEYFKENRIEFTEFSIPSESLLILDSFKIFKGVE</sequence>
<gene>
    <name evidence="1" type="ORF">ME3_209</name>
</gene>
<reference evidence="2" key="1">
    <citation type="submission" date="2016-03" db="EMBL/GenBank/DDBJ databases">
        <title>Characterization of Acinetobacter baumannii phage vB_AbaM_ME3.</title>
        <authorList>
            <person name="Buttimer C.T.H."/>
            <person name="Elbreki M."/>
            <person name="Coffey A."/>
        </authorList>
    </citation>
    <scope>NUCLEOTIDE SEQUENCE [LARGE SCALE GENOMIC DNA]</scope>
</reference>
<organism evidence="1 2">
    <name type="scientific">Acinetobacter phage vB_AbaM_ME3</name>
    <dbReference type="NCBI Taxonomy" id="1837876"/>
    <lineage>
        <taxon>Viruses</taxon>
        <taxon>Duplodnaviria</taxon>
        <taxon>Heunggongvirae</taxon>
        <taxon>Uroviricota</taxon>
        <taxon>Caudoviricetes</taxon>
        <taxon>Metrivirus</taxon>
        <taxon>Metrivirus ME3</taxon>
    </lineage>
</organism>
<protein>
    <submittedName>
        <fullName evidence="1">Uncharacterized protein</fullName>
    </submittedName>
</protein>
<accession>A0A172Q0I0</accession>
<evidence type="ECO:0000313" key="1">
    <source>
        <dbReference type="EMBL" id="AND75370.1"/>
    </source>
</evidence>
<keyword evidence="2" id="KW-1185">Reference proteome</keyword>